<comment type="catalytic activity">
    <reaction evidence="10">
        <text>N(6)-[(R)-dihydrolipoyl]-L-lysyl-[protein] + succinyl-CoA = N(6)-[(R)-S(8)-succinyldihydrolipoyl]-L-lysyl-[protein] + CoA</text>
        <dbReference type="Rhea" id="RHEA:15213"/>
        <dbReference type="Rhea" id="RHEA-COMP:10475"/>
        <dbReference type="Rhea" id="RHEA-COMP:20092"/>
        <dbReference type="ChEBI" id="CHEBI:57287"/>
        <dbReference type="ChEBI" id="CHEBI:57292"/>
        <dbReference type="ChEBI" id="CHEBI:83100"/>
        <dbReference type="ChEBI" id="CHEBI:83120"/>
        <dbReference type="EC" id="2.3.1.61"/>
    </reaction>
</comment>
<dbReference type="PROSITE" id="PS00189">
    <property type="entry name" value="LIPOYL"/>
    <property type="match status" value="1"/>
</dbReference>
<name>W2V186_9RICK</name>
<dbReference type="InterPro" id="IPR004167">
    <property type="entry name" value="PSBD"/>
</dbReference>
<comment type="pathway">
    <text evidence="3">Amino-acid degradation; L-lysine degradation via saccharopine pathway; glutaryl-CoA from L-lysine: step 6/6.</text>
</comment>
<dbReference type="PANTHER" id="PTHR23151:SF90">
    <property type="entry name" value="DIHYDROLIPOYLLYSINE-RESIDUE ACETYLTRANSFERASE COMPONENT OF PYRUVATE DEHYDROGENASE COMPLEX, MITOCHONDRIAL-RELATED"/>
    <property type="match status" value="1"/>
</dbReference>
<proteinExistence type="inferred from homology"/>
<dbReference type="Pfam" id="PF00364">
    <property type="entry name" value="Biotin_lipoyl"/>
    <property type="match status" value="1"/>
</dbReference>
<keyword evidence="15" id="KW-1185">Reference proteome</keyword>
<dbReference type="GO" id="GO:0045254">
    <property type="term" value="C:pyruvate dehydrogenase complex"/>
    <property type="evidence" value="ECO:0007669"/>
    <property type="project" value="InterPro"/>
</dbReference>
<evidence type="ECO:0000256" key="8">
    <source>
        <dbReference type="ARBA" id="ARBA00022823"/>
    </source>
</evidence>
<dbReference type="GO" id="GO:0006086">
    <property type="term" value="P:pyruvate decarboxylation to acetyl-CoA"/>
    <property type="evidence" value="ECO:0007669"/>
    <property type="project" value="InterPro"/>
</dbReference>
<feature type="domain" description="Peripheral subunit-binding (PSBD)" evidence="13">
    <location>
        <begin position="120"/>
        <end position="157"/>
    </location>
</feature>
<evidence type="ECO:0000259" key="12">
    <source>
        <dbReference type="PROSITE" id="PS50968"/>
    </source>
</evidence>
<comment type="caution">
    <text evidence="14">The sequence shown here is derived from an EMBL/GenBank/DDBJ whole genome shotgun (WGS) entry which is preliminary data.</text>
</comment>
<comment type="cofactor">
    <cofactor evidence="1 11">
        <name>(R)-lipoate</name>
        <dbReference type="ChEBI" id="CHEBI:83088"/>
    </cofactor>
</comment>
<dbReference type="GO" id="GO:0004149">
    <property type="term" value="F:dihydrolipoyllysine-residue succinyltransferase activity"/>
    <property type="evidence" value="ECO:0007669"/>
    <property type="project" value="UniProtKB-EC"/>
</dbReference>
<dbReference type="Gene3D" id="2.40.50.100">
    <property type="match status" value="1"/>
</dbReference>
<comment type="function">
    <text evidence="2">E2 component of the 2-oxoglutarate dehydrogenase (OGDH) complex which catalyzes the second step in the conversion of 2-oxoglutarate to succinyl-CoA and CO(2).</text>
</comment>
<comment type="similarity">
    <text evidence="4 11">Belongs to the 2-oxoacid dehydrogenase family.</text>
</comment>
<dbReference type="EMBL" id="AXCJ01000005">
    <property type="protein sequence ID" value="ETO91422.1"/>
    <property type="molecule type" value="Genomic_DNA"/>
</dbReference>
<dbReference type="SUPFAM" id="SSF51230">
    <property type="entry name" value="Single hybrid motif"/>
    <property type="match status" value="1"/>
</dbReference>
<evidence type="ECO:0000256" key="11">
    <source>
        <dbReference type="RuleBase" id="RU003423"/>
    </source>
</evidence>
<organism evidence="14 15">
    <name type="scientific">Candidatus Xenolissoclinum pacificiensis L6</name>
    <dbReference type="NCBI Taxonomy" id="1401685"/>
    <lineage>
        <taxon>Bacteria</taxon>
        <taxon>Pseudomonadati</taxon>
        <taxon>Pseudomonadota</taxon>
        <taxon>Alphaproteobacteria</taxon>
        <taxon>Rickettsiales</taxon>
        <taxon>Anaplasmataceae</taxon>
        <taxon>Candidatus Xenolissoclinum</taxon>
    </lineage>
</organism>
<reference evidence="14 15" key="1">
    <citation type="journal article" date="2013" name="PLoS ONE">
        <title>Bacterial endosymbiosis in a chordate host: long-term co-evolution and conservation of secondary metabolism.</title>
        <authorList>
            <person name="Kwan J.C."/>
            <person name="Schmidt E.W."/>
        </authorList>
    </citation>
    <scope>NUCLEOTIDE SEQUENCE [LARGE SCALE GENOMIC DNA]</scope>
    <source>
        <strain evidence="15">L6</strain>
    </source>
</reference>
<dbReference type="InterPro" id="IPR045257">
    <property type="entry name" value="E2/Pdx1"/>
</dbReference>
<evidence type="ECO:0000259" key="13">
    <source>
        <dbReference type="PROSITE" id="PS51826"/>
    </source>
</evidence>
<accession>W2V186</accession>
<evidence type="ECO:0000256" key="6">
    <source>
        <dbReference type="ARBA" id="ARBA00022532"/>
    </source>
</evidence>
<dbReference type="InterPro" id="IPR003016">
    <property type="entry name" value="2-oxoA_DH_lipoyl-BS"/>
</dbReference>
<evidence type="ECO:0000256" key="2">
    <source>
        <dbReference type="ARBA" id="ARBA00004052"/>
    </source>
</evidence>
<dbReference type="Gene3D" id="3.30.559.10">
    <property type="entry name" value="Chloramphenicol acetyltransferase-like domain"/>
    <property type="match status" value="1"/>
</dbReference>
<dbReference type="EC" id="2.3.1.-" evidence="11"/>
<gene>
    <name evidence="14" type="primary">pdhC</name>
    <name evidence="14" type="ORF">P857_337</name>
</gene>
<dbReference type="FunFam" id="3.30.559.10:FF:000007">
    <property type="entry name" value="Dihydrolipoamide acetyltransferase component of pyruvate dehydrogenase complex"/>
    <property type="match status" value="1"/>
</dbReference>
<comment type="subunit">
    <text evidence="5">Forms a 24-polypeptide structural core with octahedral symmetry. Part of the 2-oxoglutarate dehydrogenase (OGDH) complex composed of E1 (2-oxoglutarate dehydrogenase), E2 (dihydrolipoamide succinyltransferase) and E3 (dihydrolipoamide dehydrogenase); the complex contains multiple copies of the three enzymatic components (E1, E2 and E3).</text>
</comment>
<keyword evidence="9 11" id="KW-0012">Acyltransferase</keyword>
<dbReference type="PATRIC" id="fig|1401685.3.peg.627"/>
<dbReference type="InterPro" id="IPR000089">
    <property type="entry name" value="Biotin_lipoyl"/>
</dbReference>
<feature type="domain" description="Lipoyl-binding" evidence="12">
    <location>
        <begin position="1"/>
        <end position="65"/>
    </location>
</feature>
<evidence type="ECO:0000256" key="10">
    <source>
        <dbReference type="ARBA" id="ARBA00052761"/>
    </source>
</evidence>
<evidence type="ECO:0000256" key="3">
    <source>
        <dbReference type="ARBA" id="ARBA00005145"/>
    </source>
</evidence>
<keyword evidence="6" id="KW-0816">Tricarboxylic acid cycle</keyword>
<keyword evidence="7 11" id="KW-0808">Transferase</keyword>
<dbReference type="GO" id="GO:0006099">
    <property type="term" value="P:tricarboxylic acid cycle"/>
    <property type="evidence" value="ECO:0007669"/>
    <property type="project" value="UniProtKB-KW"/>
</dbReference>
<protein>
    <recommendedName>
        <fullName evidence="11">Dihydrolipoamide acetyltransferase component of pyruvate dehydrogenase complex</fullName>
        <ecNumber evidence="11">2.3.1.-</ecNumber>
    </recommendedName>
</protein>
<evidence type="ECO:0000256" key="9">
    <source>
        <dbReference type="ARBA" id="ARBA00023315"/>
    </source>
</evidence>
<dbReference type="Pfam" id="PF00198">
    <property type="entry name" value="2-oxoacid_dh"/>
    <property type="match status" value="1"/>
</dbReference>
<evidence type="ECO:0000256" key="5">
    <source>
        <dbReference type="ARBA" id="ARBA00011666"/>
    </source>
</evidence>
<dbReference type="InterPro" id="IPR036625">
    <property type="entry name" value="E3-bd_dom_sf"/>
</dbReference>
<keyword evidence="14" id="KW-0670">Pyruvate</keyword>
<dbReference type="InterPro" id="IPR001078">
    <property type="entry name" value="2-oxoacid_DH_actylTfrase"/>
</dbReference>
<evidence type="ECO:0000256" key="4">
    <source>
        <dbReference type="ARBA" id="ARBA00007317"/>
    </source>
</evidence>
<dbReference type="PROSITE" id="PS51826">
    <property type="entry name" value="PSBD"/>
    <property type="match status" value="1"/>
</dbReference>
<sequence length="396" mass="43165">MEKGNLQRWFKKEGDSVSSGDVIAEIETDKAVVELESLDDGVLHTIVVPDNSKDVPVGSIIALLKEEGDDDQDVLKLLNNASDTKNSPSAEVSKESQNISLEKDTALDHQVSINNSERIKISPLAKKLSEINKVSLNGMVGSGPGGRIVKSDVLSQIDKVPNNTIAHSHQDISSSTVSPMRMAIASRLTESKTTIPHFYLSVDCSVDDLVKYKKQIKEQSQKNITINDFVVKAVAMSVAQYPDVNSYWQKDQIIKNSQVDVAVAVAIEDGLITPIVKNCDSKTITAVSAEIKSLAEKAKNKSLKPEEFQGGSVTVSNLGMYGIKEFFAIINPPQSAIISVGAAYKIPCFNENDHIVPKQIMNISLSCDHRVVDGVLASMFLQSIKNYLENPMLIVI</sequence>
<dbReference type="InterPro" id="IPR023213">
    <property type="entry name" value="CAT-like_dom_sf"/>
</dbReference>
<dbReference type="STRING" id="1401685.P857_337"/>
<dbReference type="Proteomes" id="UP000018951">
    <property type="component" value="Unassembled WGS sequence"/>
</dbReference>
<dbReference type="InterPro" id="IPR011053">
    <property type="entry name" value="Single_hybrid_motif"/>
</dbReference>
<dbReference type="Pfam" id="PF02817">
    <property type="entry name" value="E3_binding"/>
    <property type="match status" value="1"/>
</dbReference>
<dbReference type="PANTHER" id="PTHR23151">
    <property type="entry name" value="DIHYDROLIPOAMIDE ACETYL/SUCCINYL-TRANSFERASE-RELATED"/>
    <property type="match status" value="1"/>
</dbReference>
<evidence type="ECO:0000256" key="1">
    <source>
        <dbReference type="ARBA" id="ARBA00001938"/>
    </source>
</evidence>
<evidence type="ECO:0000313" key="14">
    <source>
        <dbReference type="EMBL" id="ETO91422.1"/>
    </source>
</evidence>
<dbReference type="AlphaFoldDB" id="W2V186"/>
<keyword evidence="8 11" id="KW-0450">Lipoyl</keyword>
<evidence type="ECO:0000256" key="7">
    <source>
        <dbReference type="ARBA" id="ARBA00022679"/>
    </source>
</evidence>
<dbReference type="SUPFAM" id="SSF47005">
    <property type="entry name" value="Peripheral subunit-binding domain of 2-oxo acid dehydrogenase complex"/>
    <property type="match status" value="1"/>
</dbReference>
<dbReference type="CDD" id="cd06849">
    <property type="entry name" value="lipoyl_domain"/>
    <property type="match status" value="1"/>
</dbReference>
<dbReference type="PROSITE" id="PS50968">
    <property type="entry name" value="BIOTINYL_LIPOYL"/>
    <property type="match status" value="1"/>
</dbReference>
<dbReference type="Gene3D" id="4.10.320.10">
    <property type="entry name" value="E3-binding domain"/>
    <property type="match status" value="1"/>
</dbReference>
<dbReference type="SUPFAM" id="SSF52777">
    <property type="entry name" value="CoA-dependent acyltransferases"/>
    <property type="match status" value="1"/>
</dbReference>
<evidence type="ECO:0000313" key="15">
    <source>
        <dbReference type="Proteomes" id="UP000018951"/>
    </source>
</evidence>